<dbReference type="PATRIC" id="fig|795797.18.peg.320"/>
<dbReference type="EMBL" id="CP002062">
    <property type="protein sequence ID" value="ADJ13710.1"/>
    <property type="molecule type" value="Genomic_DNA"/>
</dbReference>
<sequence length="50" mass="5603">MRTPVPTSAAAKPTPEDDYTLTKLIMNSPDTSTTMDRSDEPNYTGRTDRR</sequence>
<dbReference type="KEGG" id="hje:HacjB3_01585"/>
<organism evidence="2 4">
    <name type="scientific">Halalkalicoccus jeotgali (strain DSM 18796 / CECT 7217 / JCM 14584 / KCTC 4019 / B3)</name>
    <dbReference type="NCBI Taxonomy" id="795797"/>
    <lineage>
        <taxon>Archaea</taxon>
        <taxon>Methanobacteriati</taxon>
        <taxon>Methanobacteriota</taxon>
        <taxon>Stenosarchaea group</taxon>
        <taxon>Halobacteria</taxon>
        <taxon>Halobacteriales</taxon>
        <taxon>Halococcaceae</taxon>
        <taxon>Halalkalicoccus</taxon>
    </lineage>
</organism>
<evidence type="ECO:0000313" key="4">
    <source>
        <dbReference type="Proteomes" id="UP000000390"/>
    </source>
</evidence>
<protein>
    <submittedName>
        <fullName evidence="2">Uncharacterized protein</fullName>
    </submittedName>
</protein>
<feature type="region of interest" description="Disordered" evidence="1">
    <location>
        <begin position="1"/>
        <end position="50"/>
    </location>
</feature>
<keyword evidence="5" id="KW-1185">Reference proteome</keyword>
<name>D8J5Q4_HALJB</name>
<reference evidence="2 4" key="1">
    <citation type="journal article" date="2010" name="J. Bacteriol.">
        <title>Complete genome sequence of Halalkalicoccus jeotgali B3(T), an extremely halophilic archaeon.</title>
        <authorList>
            <person name="Roh S.W."/>
            <person name="Nam Y.D."/>
            <person name="Nam S.H."/>
            <person name="Choi S.H."/>
            <person name="Park H.S."/>
            <person name="Bae J.W."/>
        </authorList>
    </citation>
    <scope>NUCLEOTIDE SEQUENCE [LARGE SCALE GENOMIC DNA]</scope>
    <source>
        <strain evidence="2">B3</strain>
        <strain evidence="4">DSM 18796 / CECT 7217 / JCM 14584 / KCTC 4019 / B3</strain>
    </source>
</reference>
<dbReference type="Proteomes" id="UP000000390">
    <property type="component" value="Chromosome"/>
</dbReference>
<dbReference type="HOGENOM" id="CLU_3112933_0_0_2"/>
<evidence type="ECO:0000313" key="2">
    <source>
        <dbReference type="EMBL" id="ADJ13710.1"/>
    </source>
</evidence>
<evidence type="ECO:0000256" key="1">
    <source>
        <dbReference type="SAM" id="MobiDB-lite"/>
    </source>
</evidence>
<dbReference type="Proteomes" id="UP000011645">
    <property type="component" value="Unassembled WGS sequence"/>
</dbReference>
<reference evidence="3 5" key="2">
    <citation type="journal article" date="2014" name="PLoS Genet.">
        <title>Phylogenetically driven sequencing of extremely halophilic archaea reveals strategies for static and dynamic osmo-response.</title>
        <authorList>
            <person name="Becker E.A."/>
            <person name="Seitzer P.M."/>
            <person name="Tritt A."/>
            <person name="Larsen D."/>
            <person name="Krusor M."/>
            <person name="Yao A.I."/>
            <person name="Wu D."/>
            <person name="Madern D."/>
            <person name="Eisen J.A."/>
            <person name="Darling A.E."/>
            <person name="Facciotti M.T."/>
        </authorList>
    </citation>
    <scope>NUCLEOTIDE SEQUENCE [LARGE SCALE GENOMIC DNA]</scope>
    <source>
        <strain evidence="3">B3</strain>
        <strain evidence="5">DSM 18796 / CECT 7217 / JCM 14584 / KCTC 4019 / B3</strain>
    </source>
</reference>
<accession>D8J5Q4</accession>
<dbReference type="AlphaFoldDB" id="D8J5Q4"/>
<evidence type="ECO:0000313" key="3">
    <source>
        <dbReference type="EMBL" id="ELY34243.1"/>
    </source>
</evidence>
<evidence type="ECO:0000313" key="5">
    <source>
        <dbReference type="Proteomes" id="UP000011645"/>
    </source>
</evidence>
<proteinExistence type="predicted"/>
<gene>
    <name evidence="2" type="ordered locus">HacjB3_01585</name>
    <name evidence="3" type="ORF">C497_17737</name>
</gene>
<feature type="compositionally biased region" description="Basic and acidic residues" evidence="1">
    <location>
        <begin position="36"/>
        <end position="50"/>
    </location>
</feature>
<dbReference type="EMBL" id="AOHV01000042">
    <property type="protein sequence ID" value="ELY34243.1"/>
    <property type="molecule type" value="Genomic_DNA"/>
</dbReference>